<sequence length="312" mass="35410">MFHIHSIIICETFNENNVFGRLSRSAVVEIREISTVEQIKQTNKFSNFVLGGAKHIMELLELNLLISKQNFSRRILMTGPSGCGKSTIVKKFCCDNNSFCILIDGIKVCNLSVENTTKYYKSIIYSLKTFPKRPCILFIDHIEQFASSRKSQFHKNLKSVSGVVYLIEHLKFSNVLIIAAAVHKNFLHSSVAELFQEEIACGMPSFEERKEILEVLTECVPDKQIDYDEVAAMTPGFIARDLTLLVKEAVMRKKNKCAQNANLETLSTKDFIAATISLSPSVLKVSQWNLKVKPIHWKDIGGMKKIKERLQM</sequence>
<dbReference type="PANTHER" id="PTHR23077">
    <property type="entry name" value="AAA-FAMILY ATPASE"/>
    <property type="match status" value="1"/>
</dbReference>
<keyword evidence="4" id="KW-0131">Cell cycle</keyword>
<dbReference type="EMBL" id="KK112079">
    <property type="protein sequence ID" value="KFM56683.1"/>
    <property type="molecule type" value="Genomic_DNA"/>
</dbReference>
<dbReference type="InterPro" id="IPR003959">
    <property type="entry name" value="ATPase_AAA_core"/>
</dbReference>
<dbReference type="OrthoDB" id="27435at2759"/>
<proteinExistence type="predicted"/>
<evidence type="ECO:0000313" key="5">
    <source>
        <dbReference type="Proteomes" id="UP000054359"/>
    </source>
</evidence>
<dbReference type="Proteomes" id="UP000054359">
    <property type="component" value="Unassembled WGS sequence"/>
</dbReference>
<organism evidence="4 5">
    <name type="scientific">Stegodyphus mimosarum</name>
    <name type="common">African social velvet spider</name>
    <dbReference type="NCBI Taxonomy" id="407821"/>
    <lineage>
        <taxon>Eukaryota</taxon>
        <taxon>Metazoa</taxon>
        <taxon>Ecdysozoa</taxon>
        <taxon>Arthropoda</taxon>
        <taxon>Chelicerata</taxon>
        <taxon>Arachnida</taxon>
        <taxon>Araneae</taxon>
        <taxon>Araneomorphae</taxon>
        <taxon>Entelegynae</taxon>
        <taxon>Eresoidea</taxon>
        <taxon>Eresidae</taxon>
        <taxon>Stegodyphus</taxon>
    </lineage>
</organism>
<dbReference type="GO" id="GO:0051301">
    <property type="term" value="P:cell division"/>
    <property type="evidence" value="ECO:0007669"/>
    <property type="project" value="UniProtKB-KW"/>
</dbReference>
<dbReference type="GO" id="GO:0005524">
    <property type="term" value="F:ATP binding"/>
    <property type="evidence" value="ECO:0007669"/>
    <property type="project" value="UniProtKB-KW"/>
</dbReference>
<feature type="domain" description="AAA+ ATPase" evidence="3">
    <location>
        <begin position="71"/>
        <end position="205"/>
    </location>
</feature>
<keyword evidence="5" id="KW-1185">Reference proteome</keyword>
<evidence type="ECO:0000256" key="2">
    <source>
        <dbReference type="ARBA" id="ARBA00022840"/>
    </source>
</evidence>
<keyword evidence="2" id="KW-0067">ATP-binding</keyword>
<evidence type="ECO:0000259" key="3">
    <source>
        <dbReference type="SMART" id="SM00382"/>
    </source>
</evidence>
<gene>
    <name evidence="4" type="ORF">X975_07355</name>
</gene>
<dbReference type="InterPro" id="IPR003593">
    <property type="entry name" value="AAA+_ATPase"/>
</dbReference>
<keyword evidence="4" id="KW-0132">Cell division</keyword>
<feature type="non-terminal residue" evidence="4">
    <location>
        <position position="312"/>
    </location>
</feature>
<dbReference type="SMART" id="SM00382">
    <property type="entry name" value="AAA"/>
    <property type="match status" value="1"/>
</dbReference>
<reference evidence="4 5" key="1">
    <citation type="submission" date="2013-11" db="EMBL/GenBank/DDBJ databases">
        <title>Genome sequencing of Stegodyphus mimosarum.</title>
        <authorList>
            <person name="Bechsgaard J."/>
        </authorList>
    </citation>
    <scope>NUCLEOTIDE SEQUENCE [LARGE SCALE GENOMIC DNA]</scope>
</reference>
<name>A0A087SUZ4_STEMI</name>
<dbReference type="Pfam" id="PF00004">
    <property type="entry name" value="AAA"/>
    <property type="match status" value="1"/>
</dbReference>
<evidence type="ECO:0000256" key="1">
    <source>
        <dbReference type="ARBA" id="ARBA00022741"/>
    </source>
</evidence>
<dbReference type="SUPFAM" id="SSF52540">
    <property type="entry name" value="P-loop containing nucleoside triphosphate hydrolases"/>
    <property type="match status" value="1"/>
</dbReference>
<accession>A0A087SUZ4</accession>
<dbReference type="GO" id="GO:0016887">
    <property type="term" value="F:ATP hydrolysis activity"/>
    <property type="evidence" value="ECO:0007669"/>
    <property type="project" value="InterPro"/>
</dbReference>
<dbReference type="Gene3D" id="3.40.50.300">
    <property type="entry name" value="P-loop containing nucleotide triphosphate hydrolases"/>
    <property type="match status" value="1"/>
</dbReference>
<dbReference type="STRING" id="407821.A0A087SUZ4"/>
<protein>
    <submittedName>
        <fullName evidence="4">Cell division cycle protein 48-like protein</fullName>
    </submittedName>
</protein>
<keyword evidence="1" id="KW-0547">Nucleotide-binding</keyword>
<dbReference type="PANTHER" id="PTHR23077:SF171">
    <property type="entry name" value="NUCLEAR VALOSIN-CONTAINING PROTEIN-LIKE"/>
    <property type="match status" value="1"/>
</dbReference>
<dbReference type="InterPro" id="IPR027417">
    <property type="entry name" value="P-loop_NTPase"/>
</dbReference>
<dbReference type="InterPro" id="IPR050168">
    <property type="entry name" value="AAA_ATPase_domain"/>
</dbReference>
<dbReference type="Gene3D" id="1.10.8.60">
    <property type="match status" value="1"/>
</dbReference>
<evidence type="ECO:0000313" key="4">
    <source>
        <dbReference type="EMBL" id="KFM56683.1"/>
    </source>
</evidence>
<dbReference type="AlphaFoldDB" id="A0A087SUZ4"/>